<dbReference type="Pfam" id="PF03150">
    <property type="entry name" value="CCP_MauG"/>
    <property type="match status" value="1"/>
</dbReference>
<dbReference type="PROSITE" id="PS51007">
    <property type="entry name" value="CYTC"/>
    <property type="match status" value="2"/>
</dbReference>
<keyword evidence="3 7" id="KW-0479">Metal-binding</keyword>
<dbReference type="EMBL" id="JAUMIT010000004">
    <property type="protein sequence ID" value="MDO3694999.1"/>
    <property type="molecule type" value="Genomic_DNA"/>
</dbReference>
<dbReference type="Gene3D" id="1.20.1420.20">
    <property type="entry name" value="M75 peptidase, HXXE motif"/>
    <property type="match status" value="1"/>
</dbReference>
<organism evidence="9 10">
    <name type="scientific">Wenyingzhuangia gilva</name>
    <dbReference type="NCBI Taxonomy" id="3057677"/>
    <lineage>
        <taxon>Bacteria</taxon>
        <taxon>Pseudomonadati</taxon>
        <taxon>Bacteroidota</taxon>
        <taxon>Flavobacteriia</taxon>
        <taxon>Flavobacteriales</taxon>
        <taxon>Flavobacteriaceae</taxon>
        <taxon>Wenyingzhuangia</taxon>
    </lineage>
</organism>
<evidence type="ECO:0000256" key="7">
    <source>
        <dbReference type="PROSITE-ProRule" id="PRU00433"/>
    </source>
</evidence>
<keyword evidence="6 7" id="KW-0408">Iron</keyword>
<evidence type="ECO:0000256" key="5">
    <source>
        <dbReference type="ARBA" id="ARBA00023002"/>
    </source>
</evidence>
<dbReference type="SUPFAM" id="SSF46626">
    <property type="entry name" value="Cytochrome c"/>
    <property type="match status" value="2"/>
</dbReference>
<dbReference type="InterPro" id="IPR004852">
    <property type="entry name" value="Di-haem_cyt_c_peroxidsae"/>
</dbReference>
<evidence type="ECO:0000256" key="6">
    <source>
        <dbReference type="ARBA" id="ARBA00023004"/>
    </source>
</evidence>
<feature type="domain" description="Cytochrome c" evidence="8">
    <location>
        <begin position="454"/>
        <end position="594"/>
    </location>
</feature>
<dbReference type="Proteomes" id="UP001168642">
    <property type="component" value="Unassembled WGS sequence"/>
</dbReference>
<evidence type="ECO:0000256" key="4">
    <source>
        <dbReference type="ARBA" id="ARBA00022729"/>
    </source>
</evidence>
<dbReference type="Gene3D" id="1.10.760.10">
    <property type="entry name" value="Cytochrome c-like domain"/>
    <property type="match status" value="2"/>
</dbReference>
<keyword evidence="10" id="KW-1185">Reference proteome</keyword>
<comment type="subcellular location">
    <subcellularLocation>
        <location evidence="1">Cell envelope</location>
    </subcellularLocation>
</comment>
<dbReference type="PANTHER" id="PTHR30600">
    <property type="entry name" value="CYTOCHROME C PEROXIDASE-RELATED"/>
    <property type="match status" value="1"/>
</dbReference>
<comment type="caution">
    <text evidence="9">The sequence shown here is derived from an EMBL/GenBank/DDBJ whole genome shotgun (WGS) entry which is preliminary data.</text>
</comment>
<keyword evidence="9" id="KW-0575">Peroxidase</keyword>
<dbReference type="InterPro" id="IPR036909">
    <property type="entry name" value="Cyt_c-like_dom_sf"/>
</dbReference>
<proteinExistence type="predicted"/>
<dbReference type="RefSeq" id="WP_302884258.1">
    <property type="nucleotide sequence ID" value="NZ_JAUMIT010000004.1"/>
</dbReference>
<feature type="domain" description="Cytochrome c" evidence="8">
    <location>
        <begin position="302"/>
        <end position="435"/>
    </location>
</feature>
<evidence type="ECO:0000259" key="8">
    <source>
        <dbReference type="PROSITE" id="PS51007"/>
    </source>
</evidence>
<accession>A0ABT8VSN9</accession>
<evidence type="ECO:0000313" key="9">
    <source>
        <dbReference type="EMBL" id="MDO3694999.1"/>
    </source>
</evidence>
<dbReference type="InterPro" id="IPR038352">
    <property type="entry name" value="Imelysin_sf"/>
</dbReference>
<evidence type="ECO:0000256" key="2">
    <source>
        <dbReference type="ARBA" id="ARBA00022617"/>
    </source>
</evidence>
<gene>
    <name evidence="9" type="ORF">QVZ41_09110</name>
</gene>
<name>A0ABT8VSN9_9FLAO</name>
<dbReference type="InterPro" id="IPR009056">
    <property type="entry name" value="Cyt_c-like_dom"/>
</dbReference>
<evidence type="ECO:0000256" key="1">
    <source>
        <dbReference type="ARBA" id="ARBA00004196"/>
    </source>
</evidence>
<reference evidence="9" key="1">
    <citation type="submission" date="2023-07" db="EMBL/GenBank/DDBJ databases">
        <title>Wenyingzhuangia sp. chi5 genome sequencing and assembly.</title>
        <authorList>
            <person name="Park S."/>
        </authorList>
    </citation>
    <scope>NUCLEOTIDE SEQUENCE</scope>
    <source>
        <strain evidence="9">Chi5</strain>
    </source>
</reference>
<protein>
    <submittedName>
        <fullName evidence="9">Cytochrome c peroxidase</fullName>
    </submittedName>
</protein>
<evidence type="ECO:0000256" key="3">
    <source>
        <dbReference type="ARBA" id="ARBA00022723"/>
    </source>
</evidence>
<dbReference type="GO" id="GO:0004601">
    <property type="term" value="F:peroxidase activity"/>
    <property type="evidence" value="ECO:0007669"/>
    <property type="project" value="UniProtKB-KW"/>
</dbReference>
<keyword evidence="5" id="KW-0560">Oxidoreductase</keyword>
<dbReference type="PROSITE" id="PS51257">
    <property type="entry name" value="PROKAR_LIPOPROTEIN"/>
    <property type="match status" value="1"/>
</dbReference>
<sequence>MNQYKYWLLVVMVFLVSCKENHDKQEKKVNFEKAHKFYSDHINQSLVYIDSLAMYSNDDSMAKEIFKKLRIEFKKAEPFAACLSPEVGHQANGPALPFFTDDTQRVLSPIGLQKIEESIYEGGVPENVYQEEIKLTKGLLYVLKKAIDKRELTPQRFFVATHQQLMRVVSLAMAGFDTPVSQLSIQETAVSLNSLLYVYQNSIQQLIIDKNKKLNDEFVVNVREAVKYIANHPDFITFDRFTYTRDYLNPITRNWVAIRKASDLWEPSEYYPFNFDAPTFFEEDSFNKKYFAEPNNRTPSEAQIALGEKLFFDKNLSKNNDMSCVTCHAPSKAYIDGIKVSKDNQGGFQLRNTPTLINSAFQKAFFLDGRSTTLESQITGVFINSKEFDVTVHQFSTDILKDSSYVKDFKKVFGNVPSKNTDIIKAISSYVATLNGFSSKFDKNIRGEENTYTESEKRGYNLFMGKALCATCHFMPLTNGTVPPFFNQTEKEVIGVPKTNKNKELDDDFGFYTMYKEPIHKGMFKTPTLRNIELTAPYMHNGVYNTLEEVMDFYNKGGGAGLGFDLPHQTLPFDELNLSEQEIKDIIAFMKTLTDVI</sequence>
<keyword evidence="2 7" id="KW-0349">Heme</keyword>
<dbReference type="InterPro" id="IPR051395">
    <property type="entry name" value="Cytochrome_c_Peroxidase/MauG"/>
</dbReference>
<evidence type="ECO:0000313" key="10">
    <source>
        <dbReference type="Proteomes" id="UP001168642"/>
    </source>
</evidence>
<keyword evidence="4" id="KW-0732">Signal</keyword>
<dbReference type="PANTHER" id="PTHR30600:SF10">
    <property type="entry name" value="BLL6722 PROTEIN"/>
    <property type="match status" value="1"/>
</dbReference>